<feature type="transmembrane region" description="Helical" evidence="11">
    <location>
        <begin position="117"/>
        <end position="139"/>
    </location>
</feature>
<dbReference type="Proteomes" id="UP000813672">
    <property type="component" value="Unassembled WGS sequence"/>
</dbReference>
<feature type="transmembrane region" description="Helical" evidence="11">
    <location>
        <begin position="38"/>
        <end position="60"/>
    </location>
</feature>
<dbReference type="PROSITE" id="PS51012">
    <property type="entry name" value="ABC_TM2"/>
    <property type="match status" value="1"/>
</dbReference>
<dbReference type="Pfam" id="PF01061">
    <property type="entry name" value="ABC2_membrane"/>
    <property type="match status" value="1"/>
</dbReference>
<feature type="domain" description="ABC transmembrane type-2" evidence="12">
    <location>
        <begin position="37"/>
        <end position="258"/>
    </location>
</feature>
<keyword evidence="6 11" id="KW-0812">Transmembrane</keyword>
<evidence type="ECO:0000256" key="7">
    <source>
        <dbReference type="ARBA" id="ARBA00022903"/>
    </source>
</evidence>
<dbReference type="InterPro" id="IPR000412">
    <property type="entry name" value="ABC_2_transport"/>
</dbReference>
<dbReference type="PANTHER" id="PTHR30413">
    <property type="entry name" value="INNER MEMBRANE TRANSPORT PERMEASE"/>
    <property type="match status" value="1"/>
</dbReference>
<evidence type="ECO:0000256" key="4">
    <source>
        <dbReference type="ARBA" id="ARBA00022475"/>
    </source>
</evidence>
<comment type="similarity">
    <text evidence="2 11">Belongs to the ABC-2 integral membrane protein family.</text>
</comment>
<dbReference type="AlphaFoldDB" id="A0A9Q3WQI6"/>
<evidence type="ECO:0000256" key="6">
    <source>
        <dbReference type="ARBA" id="ARBA00022692"/>
    </source>
</evidence>
<accession>A0A9Q3WQI6</accession>
<name>A0A9Q3WQI6_9RHOB</name>
<evidence type="ECO:0000256" key="2">
    <source>
        <dbReference type="ARBA" id="ARBA00007783"/>
    </source>
</evidence>
<dbReference type="InterPro" id="IPR013525">
    <property type="entry name" value="ABC2_TM"/>
</dbReference>
<keyword evidence="8 11" id="KW-1133">Transmembrane helix</keyword>
<feature type="transmembrane region" description="Helical" evidence="11">
    <location>
        <begin position="72"/>
        <end position="97"/>
    </location>
</feature>
<dbReference type="PRINTS" id="PR00164">
    <property type="entry name" value="ABC2TRNSPORT"/>
</dbReference>
<keyword evidence="4 11" id="KW-1003">Cell membrane</keyword>
<feature type="transmembrane region" description="Helical" evidence="11">
    <location>
        <begin position="177"/>
        <end position="198"/>
    </location>
</feature>
<gene>
    <name evidence="13" type="ORF">KBY27_22445</name>
</gene>
<evidence type="ECO:0000256" key="11">
    <source>
        <dbReference type="RuleBase" id="RU361157"/>
    </source>
</evidence>
<evidence type="ECO:0000256" key="1">
    <source>
        <dbReference type="ARBA" id="ARBA00004651"/>
    </source>
</evidence>
<dbReference type="InterPro" id="IPR047817">
    <property type="entry name" value="ABC2_TM_bact-type"/>
</dbReference>
<evidence type="ECO:0000313" key="14">
    <source>
        <dbReference type="Proteomes" id="UP000813672"/>
    </source>
</evidence>
<dbReference type="GO" id="GO:0140359">
    <property type="term" value="F:ABC-type transporter activity"/>
    <property type="evidence" value="ECO:0007669"/>
    <property type="project" value="InterPro"/>
</dbReference>
<dbReference type="GO" id="GO:0043190">
    <property type="term" value="C:ATP-binding cassette (ABC) transporter complex"/>
    <property type="evidence" value="ECO:0007669"/>
    <property type="project" value="InterPro"/>
</dbReference>
<feature type="transmembrane region" description="Helical" evidence="11">
    <location>
        <begin position="145"/>
        <end position="170"/>
    </location>
</feature>
<reference evidence="13" key="1">
    <citation type="journal article" date="2021" name="Environ. Microbiol.">
        <title>Cryptic niche differentiation of novel sediment ecotypes of Rugeria pomeroyi correlates with nitrate respiration.</title>
        <authorList>
            <person name="Lin X."/>
            <person name="McNichol J."/>
            <person name="Chu X."/>
            <person name="Qian Y."/>
            <person name="Luo H."/>
        </authorList>
    </citation>
    <scope>NUCLEOTIDE SEQUENCE</scope>
    <source>
        <strain evidence="13">SZCCDBB064</strain>
    </source>
</reference>
<organism evidence="13 14">
    <name type="scientific">Ruegeria pomeroyi</name>
    <dbReference type="NCBI Taxonomy" id="89184"/>
    <lineage>
        <taxon>Bacteria</taxon>
        <taxon>Pseudomonadati</taxon>
        <taxon>Pseudomonadota</taxon>
        <taxon>Alphaproteobacteria</taxon>
        <taxon>Rhodobacterales</taxon>
        <taxon>Roseobacteraceae</taxon>
        <taxon>Ruegeria</taxon>
    </lineage>
</organism>
<protein>
    <recommendedName>
        <fullName evidence="11">Transport permease protein</fullName>
    </recommendedName>
</protein>
<keyword evidence="10 11" id="KW-0472">Membrane</keyword>
<sequence length="266" mass="29899">MAFPAAQQPGPRRFRTFRSISALVLREMSTSYGTSPGGYIWAILEPVAGVALLSIVFNLILRSPSLGTNFPYFYATGLLPFLFYMSISGQIAASISYSRPFLSYPAVTFMDALLARFLLNALTQFLVMVIVMTGIIWIFDLNPILNWPAIMLAIGMLVSLTLSVGVMNCYLSTRFPVWARIWAVGNRPMFILAGIIFIPENVPARFRDLFMLNPLPHITSQMRKGFFATYDAVYVSPLYVFVISLVLGIFGLLFLTRHHKDILLMR</sequence>
<keyword evidence="5" id="KW-0762">Sugar transport</keyword>
<dbReference type="GO" id="GO:0015920">
    <property type="term" value="P:lipopolysaccharide transport"/>
    <property type="evidence" value="ECO:0007669"/>
    <property type="project" value="TreeGrafter"/>
</dbReference>
<dbReference type="GO" id="GO:0015774">
    <property type="term" value="P:polysaccharide transport"/>
    <property type="evidence" value="ECO:0007669"/>
    <property type="project" value="UniProtKB-KW"/>
</dbReference>
<keyword evidence="9" id="KW-0625">Polysaccharide transport</keyword>
<keyword evidence="7" id="KW-0972">Capsule biogenesis/degradation</keyword>
<dbReference type="EMBL" id="JAGQAF010000028">
    <property type="protein sequence ID" value="MCE8540234.1"/>
    <property type="molecule type" value="Genomic_DNA"/>
</dbReference>
<evidence type="ECO:0000256" key="3">
    <source>
        <dbReference type="ARBA" id="ARBA00022448"/>
    </source>
</evidence>
<evidence type="ECO:0000256" key="10">
    <source>
        <dbReference type="ARBA" id="ARBA00023136"/>
    </source>
</evidence>
<comment type="caution">
    <text evidence="13">The sequence shown here is derived from an EMBL/GenBank/DDBJ whole genome shotgun (WGS) entry which is preliminary data.</text>
</comment>
<keyword evidence="3 11" id="KW-0813">Transport</keyword>
<evidence type="ECO:0000256" key="9">
    <source>
        <dbReference type="ARBA" id="ARBA00023047"/>
    </source>
</evidence>
<evidence type="ECO:0000313" key="13">
    <source>
        <dbReference type="EMBL" id="MCE8540234.1"/>
    </source>
</evidence>
<dbReference type="RefSeq" id="WP_275671923.1">
    <property type="nucleotide sequence ID" value="NZ_JAGQAF010000028.1"/>
</dbReference>
<evidence type="ECO:0000256" key="5">
    <source>
        <dbReference type="ARBA" id="ARBA00022597"/>
    </source>
</evidence>
<proteinExistence type="inferred from homology"/>
<comment type="subcellular location">
    <subcellularLocation>
        <location evidence="11">Cell inner membrane</location>
        <topology evidence="11">Multi-pass membrane protein</topology>
    </subcellularLocation>
    <subcellularLocation>
        <location evidence="1">Cell membrane</location>
        <topology evidence="1">Multi-pass membrane protein</topology>
    </subcellularLocation>
</comment>
<evidence type="ECO:0000259" key="12">
    <source>
        <dbReference type="PROSITE" id="PS51012"/>
    </source>
</evidence>
<evidence type="ECO:0000256" key="8">
    <source>
        <dbReference type="ARBA" id="ARBA00022989"/>
    </source>
</evidence>
<dbReference type="PANTHER" id="PTHR30413:SF10">
    <property type="entry name" value="CAPSULE POLYSACCHARIDE EXPORT INNER-MEMBRANE PROTEIN CTRC"/>
    <property type="match status" value="1"/>
</dbReference>
<feature type="transmembrane region" description="Helical" evidence="11">
    <location>
        <begin position="232"/>
        <end position="256"/>
    </location>
</feature>